<reference evidence="3 4" key="1">
    <citation type="submission" date="2019-10" db="EMBL/GenBank/DDBJ databases">
        <title>Cognatihalovulum marinum gen. nov. sp. nov., a new member of the family Rhodobacteraceae isolated from deep seawater of the Northwest Indian Ocean.</title>
        <authorList>
            <person name="Ruan C."/>
            <person name="Wang J."/>
            <person name="Zheng X."/>
            <person name="Song L."/>
            <person name="Zhu Y."/>
            <person name="Huang Y."/>
            <person name="Lu Z."/>
            <person name="Du W."/>
            <person name="Huang L."/>
            <person name="Dai X."/>
        </authorList>
    </citation>
    <scope>NUCLEOTIDE SEQUENCE [LARGE SCALE GENOMIC DNA]</scope>
    <source>
        <strain evidence="3 4">2CG4</strain>
    </source>
</reference>
<dbReference type="AlphaFoldDB" id="A0A6L5Z1H8"/>
<dbReference type="GO" id="GO:0016094">
    <property type="term" value="P:polyprenol biosynthetic process"/>
    <property type="evidence" value="ECO:0007669"/>
    <property type="project" value="TreeGrafter"/>
</dbReference>
<organism evidence="3 4">
    <name type="scientific">Halovulum marinum</name>
    <dbReference type="NCBI Taxonomy" id="2662447"/>
    <lineage>
        <taxon>Bacteria</taxon>
        <taxon>Pseudomonadati</taxon>
        <taxon>Pseudomonadota</taxon>
        <taxon>Alphaproteobacteria</taxon>
        <taxon>Rhodobacterales</taxon>
        <taxon>Paracoccaceae</taxon>
        <taxon>Halovulum</taxon>
    </lineage>
</organism>
<dbReference type="SUPFAM" id="SSF64005">
    <property type="entry name" value="Undecaprenyl diphosphate synthase"/>
    <property type="match status" value="1"/>
</dbReference>
<feature type="active site" description="Proton acceptor" evidence="2">
    <location>
        <position position="69"/>
    </location>
</feature>
<gene>
    <name evidence="3" type="primary">uppS</name>
    <name evidence="3" type="ORF">GE300_09960</name>
</gene>
<evidence type="ECO:0000256" key="1">
    <source>
        <dbReference type="ARBA" id="ARBA00022679"/>
    </source>
</evidence>
<dbReference type="InterPro" id="IPR018520">
    <property type="entry name" value="UPP_synth-like_CS"/>
</dbReference>
<dbReference type="GO" id="GO:0000287">
    <property type="term" value="F:magnesium ion binding"/>
    <property type="evidence" value="ECO:0007669"/>
    <property type="project" value="UniProtKB-UniRule"/>
</dbReference>
<dbReference type="RefSeq" id="WP_154446419.1">
    <property type="nucleotide sequence ID" value="NZ_WIND01000006.1"/>
</dbReference>
<keyword evidence="2" id="KW-0460">Magnesium</keyword>
<dbReference type="InterPro" id="IPR001441">
    <property type="entry name" value="UPP_synth-like"/>
</dbReference>
<dbReference type="CDD" id="cd00475">
    <property type="entry name" value="Cis_IPPS"/>
    <property type="match status" value="1"/>
</dbReference>
<accession>A0A6L5Z1H8</accession>
<feature type="binding site" evidence="2">
    <location>
        <position position="72"/>
    </location>
    <ligand>
        <name>substrate</name>
    </ligand>
</feature>
<feature type="binding site" evidence="2">
    <location>
        <position position="26"/>
    </location>
    <ligand>
        <name>substrate</name>
    </ligand>
</feature>
<feature type="binding site" evidence="2">
    <location>
        <position position="21"/>
    </location>
    <ligand>
        <name>Mg(2+)</name>
        <dbReference type="ChEBI" id="CHEBI:18420"/>
    </ligand>
</feature>
<keyword evidence="2" id="KW-0479">Metal-binding</keyword>
<dbReference type="GO" id="GO:0045547">
    <property type="term" value="F:ditrans,polycis-polyprenyl diphosphate synthase [(2E,6E)-farnesyl diphosphate specific] activity"/>
    <property type="evidence" value="ECO:0007669"/>
    <property type="project" value="TreeGrafter"/>
</dbReference>
<feature type="binding site" evidence="2">
    <location>
        <begin position="66"/>
        <end position="68"/>
    </location>
    <ligand>
        <name>substrate</name>
    </ligand>
</feature>
<feature type="binding site" evidence="2">
    <location>
        <position position="38"/>
    </location>
    <ligand>
        <name>substrate</name>
    </ligand>
</feature>
<comment type="similarity">
    <text evidence="2">Belongs to the UPP synthase family.</text>
</comment>
<evidence type="ECO:0000313" key="4">
    <source>
        <dbReference type="Proteomes" id="UP000474957"/>
    </source>
</evidence>
<name>A0A6L5Z1H8_9RHOB</name>
<keyword evidence="1 2" id="KW-0808">Transferase</keyword>
<keyword evidence="4" id="KW-1185">Reference proteome</keyword>
<feature type="binding site" evidence="2">
    <location>
        <begin position="22"/>
        <end position="25"/>
    </location>
    <ligand>
        <name>substrate</name>
    </ligand>
</feature>
<dbReference type="NCBIfam" id="TIGR00055">
    <property type="entry name" value="uppS"/>
    <property type="match status" value="1"/>
</dbReference>
<comment type="function">
    <text evidence="2">Catalyzes the condensation of isopentenyl diphosphate (IPP) with allylic pyrophosphates generating different type of terpenoids.</text>
</comment>
<sequence>MPNTRALHRRPQPRHVAIIMDGNGRWALRRGMPRLAGHARGVERLRGILKACPDLGITHLTLYAFSTENWRRSSDEVSGLMRLFRRYIRKESVKLIEAGVRVRFIGNRHRLDRDLQELMGWLEDETARFTELHVTVAIDYGGRDEIARAAGRAALAVERGEMAAAQLDEAVLDGFMDTAGLPDPDLVLRTSGEVRVSNFLLWQAAYAEYEFLDVCWPDFTPEMLAGCVERYGQRERRYGAVAE</sequence>
<feature type="binding site" evidence="2">
    <location>
        <position position="189"/>
    </location>
    <ligand>
        <name>substrate</name>
    </ligand>
</feature>
<feature type="binding site" evidence="2">
    <location>
        <position position="208"/>
    </location>
    <ligand>
        <name>Mg(2+)</name>
        <dbReference type="ChEBI" id="CHEBI:18420"/>
    </ligand>
</feature>
<dbReference type="Gene3D" id="3.40.1180.10">
    <property type="entry name" value="Decaprenyl diphosphate synthase-like"/>
    <property type="match status" value="1"/>
</dbReference>
<dbReference type="EC" id="2.5.1.-" evidence="2"/>
<comment type="caution">
    <text evidence="3">The sequence shown here is derived from an EMBL/GenBank/DDBJ whole genome shotgun (WGS) entry which is preliminary data.</text>
</comment>
<feature type="binding site" evidence="2">
    <location>
        <position position="70"/>
    </location>
    <ligand>
        <name>substrate</name>
    </ligand>
</feature>
<dbReference type="PROSITE" id="PS01066">
    <property type="entry name" value="UPP_SYNTHASE"/>
    <property type="match status" value="1"/>
</dbReference>
<dbReference type="PANTHER" id="PTHR10291:SF0">
    <property type="entry name" value="DEHYDRODOLICHYL DIPHOSPHATE SYNTHASE 2"/>
    <property type="match status" value="1"/>
</dbReference>
<feature type="binding site" evidence="2">
    <location>
        <position position="34"/>
    </location>
    <ligand>
        <name>substrate</name>
    </ligand>
</feature>
<proteinExistence type="inferred from homology"/>
<feature type="binding site" evidence="2">
    <location>
        <begin position="195"/>
        <end position="197"/>
    </location>
    <ligand>
        <name>substrate</name>
    </ligand>
</feature>
<evidence type="ECO:0000313" key="3">
    <source>
        <dbReference type="EMBL" id="MSU89932.1"/>
    </source>
</evidence>
<feature type="active site" evidence="2">
    <location>
        <position position="21"/>
    </location>
</feature>
<comment type="subunit">
    <text evidence="2">Homodimer.</text>
</comment>
<dbReference type="PANTHER" id="PTHR10291">
    <property type="entry name" value="DEHYDRODOLICHYL DIPHOSPHATE SYNTHASE FAMILY MEMBER"/>
    <property type="match status" value="1"/>
</dbReference>
<protein>
    <recommendedName>
        <fullName evidence="2">Isoprenyl transferase</fullName>
        <ecNumber evidence="2">2.5.1.-</ecNumber>
    </recommendedName>
</protein>
<evidence type="ECO:0000256" key="2">
    <source>
        <dbReference type="HAMAP-Rule" id="MF_01139"/>
    </source>
</evidence>
<dbReference type="Proteomes" id="UP000474957">
    <property type="component" value="Unassembled WGS sequence"/>
</dbReference>
<dbReference type="FunFam" id="3.40.1180.10:FF:000001">
    <property type="entry name" value="(2E,6E)-farnesyl-diphosphate-specific ditrans,polycis-undecaprenyl-diphosphate synthase"/>
    <property type="match status" value="1"/>
</dbReference>
<dbReference type="EMBL" id="WIND01000006">
    <property type="protein sequence ID" value="MSU89932.1"/>
    <property type="molecule type" value="Genomic_DNA"/>
</dbReference>
<dbReference type="Pfam" id="PF01255">
    <property type="entry name" value="Prenyltransf"/>
    <property type="match status" value="1"/>
</dbReference>
<dbReference type="HAMAP" id="MF_01139">
    <property type="entry name" value="ISPT"/>
    <property type="match status" value="1"/>
</dbReference>
<comment type="cofactor">
    <cofactor evidence="2">
        <name>Mg(2+)</name>
        <dbReference type="ChEBI" id="CHEBI:18420"/>
    </cofactor>
    <text evidence="2">Binds 2 magnesium ions per subunit.</text>
</comment>
<dbReference type="InterPro" id="IPR036424">
    <property type="entry name" value="UPP_synth-like_sf"/>
</dbReference>